<dbReference type="Pfam" id="PF00126">
    <property type="entry name" value="HTH_1"/>
    <property type="match status" value="1"/>
</dbReference>
<dbReference type="Gene3D" id="1.10.10.10">
    <property type="entry name" value="Winged helix-like DNA-binding domain superfamily/Winged helix DNA-binding domain"/>
    <property type="match status" value="1"/>
</dbReference>
<dbReference type="SUPFAM" id="SSF53850">
    <property type="entry name" value="Periplasmic binding protein-like II"/>
    <property type="match status" value="1"/>
</dbReference>
<dbReference type="PANTHER" id="PTHR30579">
    <property type="entry name" value="TRANSCRIPTIONAL REGULATOR"/>
    <property type="match status" value="1"/>
</dbReference>
<sequence>MPELDTALLRAFVALAETRSFSRTAERVGRSQSAVSMQIRRLEEILGCALFLRDKRNVEITAEGEALLGDARRILALSDGMVARMRAPEIAGEVRFASPEDFATQYLPEILAAFAARHPQVHLHVTCDLTLKLVESLGRGEQDLIVVKQDPADPYPGGRPLWRERPVFVGRERTGPQLSDGRLPLVLSPAPCVYRRRGVTALDQAGLPWDIAYTSPSFAGTVAAVRAGLGVTVLPRTMVPDGLVAMEAGQGWPALPEVEIALLAAPRVSPATTALAAFIEQRVPTYRQNR</sequence>
<name>A0A317FBB2_9PROT</name>
<dbReference type="InterPro" id="IPR036388">
    <property type="entry name" value="WH-like_DNA-bd_sf"/>
</dbReference>
<dbReference type="PROSITE" id="PS50931">
    <property type="entry name" value="HTH_LYSR"/>
    <property type="match status" value="1"/>
</dbReference>
<reference evidence="7" key="1">
    <citation type="submission" date="2018-05" db="EMBL/GenBank/DDBJ databases">
        <authorList>
            <person name="Du Z."/>
            <person name="Wang X."/>
        </authorList>
    </citation>
    <scope>NUCLEOTIDE SEQUENCE [LARGE SCALE GENOMIC DNA]</scope>
    <source>
        <strain evidence="7">CQN31</strain>
    </source>
</reference>
<evidence type="ECO:0000259" key="5">
    <source>
        <dbReference type="PROSITE" id="PS50931"/>
    </source>
</evidence>
<keyword evidence="4" id="KW-0804">Transcription</keyword>
<dbReference type="InterPro" id="IPR005119">
    <property type="entry name" value="LysR_subst-bd"/>
</dbReference>
<dbReference type="InterPro" id="IPR036390">
    <property type="entry name" value="WH_DNA-bd_sf"/>
</dbReference>
<keyword evidence="3" id="KW-0238">DNA-binding</keyword>
<dbReference type="Proteomes" id="UP000245765">
    <property type="component" value="Unassembled WGS sequence"/>
</dbReference>
<dbReference type="SUPFAM" id="SSF46785">
    <property type="entry name" value="Winged helix' DNA-binding domain"/>
    <property type="match status" value="1"/>
</dbReference>
<comment type="caution">
    <text evidence="6">The sequence shown here is derived from an EMBL/GenBank/DDBJ whole genome shotgun (WGS) entry which is preliminary data.</text>
</comment>
<evidence type="ECO:0000256" key="2">
    <source>
        <dbReference type="ARBA" id="ARBA00023015"/>
    </source>
</evidence>
<dbReference type="FunFam" id="1.10.10.10:FF:000001">
    <property type="entry name" value="LysR family transcriptional regulator"/>
    <property type="match status" value="1"/>
</dbReference>
<feature type="domain" description="HTH lysR-type" evidence="5">
    <location>
        <begin position="4"/>
        <end position="61"/>
    </location>
</feature>
<dbReference type="InterPro" id="IPR050176">
    <property type="entry name" value="LTTR"/>
</dbReference>
<dbReference type="PRINTS" id="PR00039">
    <property type="entry name" value="HTHLYSR"/>
</dbReference>
<proteinExistence type="inferred from homology"/>
<evidence type="ECO:0000313" key="6">
    <source>
        <dbReference type="EMBL" id="PWS34808.1"/>
    </source>
</evidence>
<organism evidence="6 7">
    <name type="scientific">Falsiroseomonas bella</name>
    <dbReference type="NCBI Taxonomy" id="2184016"/>
    <lineage>
        <taxon>Bacteria</taxon>
        <taxon>Pseudomonadati</taxon>
        <taxon>Pseudomonadota</taxon>
        <taxon>Alphaproteobacteria</taxon>
        <taxon>Acetobacterales</taxon>
        <taxon>Roseomonadaceae</taxon>
        <taxon>Falsiroseomonas</taxon>
    </lineage>
</organism>
<dbReference type="AlphaFoldDB" id="A0A317FBB2"/>
<keyword evidence="7" id="KW-1185">Reference proteome</keyword>
<dbReference type="EMBL" id="QGNA01000005">
    <property type="protein sequence ID" value="PWS34808.1"/>
    <property type="molecule type" value="Genomic_DNA"/>
</dbReference>
<dbReference type="Pfam" id="PF03466">
    <property type="entry name" value="LysR_substrate"/>
    <property type="match status" value="1"/>
</dbReference>
<dbReference type="GO" id="GO:0003677">
    <property type="term" value="F:DNA binding"/>
    <property type="evidence" value="ECO:0007669"/>
    <property type="project" value="UniProtKB-KW"/>
</dbReference>
<gene>
    <name evidence="6" type="ORF">DFH01_20835</name>
</gene>
<evidence type="ECO:0000256" key="4">
    <source>
        <dbReference type="ARBA" id="ARBA00023163"/>
    </source>
</evidence>
<dbReference type="GO" id="GO:0003700">
    <property type="term" value="F:DNA-binding transcription factor activity"/>
    <property type="evidence" value="ECO:0007669"/>
    <property type="project" value="InterPro"/>
</dbReference>
<dbReference type="OrthoDB" id="9806538at2"/>
<evidence type="ECO:0000256" key="3">
    <source>
        <dbReference type="ARBA" id="ARBA00023125"/>
    </source>
</evidence>
<dbReference type="PANTHER" id="PTHR30579:SF7">
    <property type="entry name" value="HTH-TYPE TRANSCRIPTIONAL REGULATOR LRHA-RELATED"/>
    <property type="match status" value="1"/>
</dbReference>
<evidence type="ECO:0000313" key="7">
    <source>
        <dbReference type="Proteomes" id="UP000245765"/>
    </source>
</evidence>
<protein>
    <submittedName>
        <fullName evidence="6">LysR family transcriptional regulator</fullName>
    </submittedName>
</protein>
<evidence type="ECO:0000256" key="1">
    <source>
        <dbReference type="ARBA" id="ARBA00009437"/>
    </source>
</evidence>
<dbReference type="InterPro" id="IPR000847">
    <property type="entry name" value="LysR_HTH_N"/>
</dbReference>
<accession>A0A317FBB2</accession>
<keyword evidence="2" id="KW-0805">Transcription regulation</keyword>
<comment type="similarity">
    <text evidence="1">Belongs to the LysR transcriptional regulatory family.</text>
</comment>
<dbReference type="Gene3D" id="3.40.190.10">
    <property type="entry name" value="Periplasmic binding protein-like II"/>
    <property type="match status" value="2"/>
</dbReference>
<dbReference type="RefSeq" id="WP_109872449.1">
    <property type="nucleotide sequence ID" value="NZ_QGNA01000005.1"/>
</dbReference>